<comment type="caution">
    <text evidence="10">The sequence shown here is derived from an EMBL/GenBank/DDBJ whole genome shotgun (WGS) entry which is preliminary data.</text>
</comment>
<evidence type="ECO:0000256" key="3">
    <source>
        <dbReference type="ARBA" id="ARBA00022553"/>
    </source>
</evidence>
<dbReference type="PROSITE" id="PS50110">
    <property type="entry name" value="RESPONSE_REGULATORY"/>
    <property type="match status" value="1"/>
</dbReference>
<feature type="domain" description="Response regulatory" evidence="7">
    <location>
        <begin position="447"/>
        <end position="564"/>
    </location>
</feature>
<dbReference type="Pfam" id="PF00072">
    <property type="entry name" value="Response_reg"/>
    <property type="match status" value="1"/>
</dbReference>
<dbReference type="EC" id="2.7.13.3" evidence="2"/>
<accession>A0ABV6IWU9</accession>
<dbReference type="NCBIfam" id="TIGR00229">
    <property type="entry name" value="sensory_box"/>
    <property type="match status" value="1"/>
</dbReference>
<dbReference type="Gene3D" id="3.30.450.20">
    <property type="entry name" value="PAS domain"/>
    <property type="match status" value="1"/>
</dbReference>
<dbReference type="InterPro" id="IPR003594">
    <property type="entry name" value="HATPase_dom"/>
</dbReference>
<dbReference type="SUPFAM" id="SSF47384">
    <property type="entry name" value="Homodimeric domain of signal transducing histidine kinase"/>
    <property type="match status" value="1"/>
</dbReference>
<keyword evidence="11" id="KW-1185">Reference proteome</keyword>
<dbReference type="SMART" id="SM00388">
    <property type="entry name" value="HisKA"/>
    <property type="match status" value="1"/>
</dbReference>
<dbReference type="InterPro" id="IPR000700">
    <property type="entry name" value="PAS-assoc_C"/>
</dbReference>
<feature type="region of interest" description="Disordered" evidence="5">
    <location>
        <begin position="1"/>
        <end position="52"/>
    </location>
</feature>
<comment type="catalytic activity">
    <reaction evidence="1">
        <text>ATP + protein L-histidine = ADP + protein N-phospho-L-histidine.</text>
        <dbReference type="EC" id="2.7.13.3"/>
    </reaction>
</comment>
<evidence type="ECO:0000256" key="1">
    <source>
        <dbReference type="ARBA" id="ARBA00000085"/>
    </source>
</evidence>
<dbReference type="PROSITE" id="PS50109">
    <property type="entry name" value="HIS_KIN"/>
    <property type="match status" value="1"/>
</dbReference>
<dbReference type="Gene3D" id="1.10.287.130">
    <property type="match status" value="1"/>
</dbReference>
<evidence type="ECO:0000259" key="6">
    <source>
        <dbReference type="PROSITE" id="PS50109"/>
    </source>
</evidence>
<dbReference type="Pfam" id="PF00512">
    <property type="entry name" value="HisKA"/>
    <property type="match status" value="1"/>
</dbReference>
<feature type="domain" description="Histidine kinase" evidence="6">
    <location>
        <begin position="207"/>
        <end position="422"/>
    </location>
</feature>
<proteinExistence type="predicted"/>
<feature type="compositionally biased region" description="Basic and acidic residues" evidence="5">
    <location>
        <begin position="575"/>
        <end position="586"/>
    </location>
</feature>
<evidence type="ECO:0000313" key="11">
    <source>
        <dbReference type="Proteomes" id="UP001589789"/>
    </source>
</evidence>
<dbReference type="CDD" id="cd00130">
    <property type="entry name" value="PAS"/>
    <property type="match status" value="1"/>
</dbReference>
<dbReference type="CDD" id="cd00082">
    <property type="entry name" value="HisKA"/>
    <property type="match status" value="1"/>
</dbReference>
<evidence type="ECO:0000259" key="9">
    <source>
        <dbReference type="PROSITE" id="PS50113"/>
    </source>
</evidence>
<feature type="compositionally biased region" description="Basic and acidic residues" evidence="5">
    <location>
        <begin position="1"/>
        <end position="20"/>
    </location>
</feature>
<feature type="domain" description="PAC" evidence="9">
    <location>
        <begin position="140"/>
        <end position="194"/>
    </location>
</feature>
<dbReference type="PANTHER" id="PTHR43065:SF42">
    <property type="entry name" value="TWO-COMPONENT SENSOR PPRA"/>
    <property type="match status" value="1"/>
</dbReference>
<evidence type="ECO:0000313" key="10">
    <source>
        <dbReference type="EMBL" id="MFC0388088.1"/>
    </source>
</evidence>
<dbReference type="SUPFAM" id="SSF55874">
    <property type="entry name" value="ATPase domain of HSP90 chaperone/DNA topoisomerase II/histidine kinase"/>
    <property type="match status" value="1"/>
</dbReference>
<feature type="domain" description="PAS" evidence="8">
    <location>
        <begin position="66"/>
        <end position="115"/>
    </location>
</feature>
<dbReference type="InterPro" id="IPR005467">
    <property type="entry name" value="His_kinase_dom"/>
</dbReference>
<organism evidence="10 11">
    <name type="scientific">Muricoccus vinaceus</name>
    <dbReference type="NCBI Taxonomy" id="424704"/>
    <lineage>
        <taxon>Bacteria</taxon>
        <taxon>Pseudomonadati</taxon>
        <taxon>Pseudomonadota</taxon>
        <taxon>Alphaproteobacteria</taxon>
        <taxon>Acetobacterales</taxon>
        <taxon>Roseomonadaceae</taxon>
        <taxon>Muricoccus</taxon>
    </lineage>
</organism>
<evidence type="ECO:0000256" key="5">
    <source>
        <dbReference type="SAM" id="MobiDB-lite"/>
    </source>
</evidence>
<dbReference type="PROSITE" id="PS50112">
    <property type="entry name" value="PAS"/>
    <property type="match status" value="1"/>
</dbReference>
<dbReference type="Pfam" id="PF13426">
    <property type="entry name" value="PAS_9"/>
    <property type="match status" value="1"/>
</dbReference>
<evidence type="ECO:0000259" key="7">
    <source>
        <dbReference type="PROSITE" id="PS50110"/>
    </source>
</evidence>
<dbReference type="InterPro" id="IPR004358">
    <property type="entry name" value="Sig_transdc_His_kin-like_C"/>
</dbReference>
<protein>
    <recommendedName>
        <fullName evidence="2">histidine kinase</fullName>
        <ecNumber evidence="2">2.7.13.3</ecNumber>
    </recommendedName>
</protein>
<dbReference type="Gene3D" id="3.40.50.2300">
    <property type="match status" value="1"/>
</dbReference>
<keyword evidence="3 4" id="KW-0597">Phosphoprotein</keyword>
<dbReference type="InterPro" id="IPR036097">
    <property type="entry name" value="HisK_dim/P_sf"/>
</dbReference>
<dbReference type="SMART" id="SM00387">
    <property type="entry name" value="HATPase_c"/>
    <property type="match status" value="1"/>
</dbReference>
<evidence type="ECO:0000256" key="2">
    <source>
        <dbReference type="ARBA" id="ARBA00012438"/>
    </source>
</evidence>
<dbReference type="PROSITE" id="PS50113">
    <property type="entry name" value="PAC"/>
    <property type="match status" value="1"/>
</dbReference>
<dbReference type="InterPro" id="IPR003661">
    <property type="entry name" value="HisK_dim/P_dom"/>
</dbReference>
<dbReference type="EMBL" id="JBHLVZ010000076">
    <property type="protein sequence ID" value="MFC0388088.1"/>
    <property type="molecule type" value="Genomic_DNA"/>
</dbReference>
<dbReference type="SUPFAM" id="SSF55785">
    <property type="entry name" value="PYP-like sensor domain (PAS domain)"/>
    <property type="match status" value="1"/>
</dbReference>
<dbReference type="InterPro" id="IPR036890">
    <property type="entry name" value="HATPase_C_sf"/>
</dbReference>
<sequence length="586" mass="64328">MDRTSADEADPRDTLPERDFQGQGDQQSSGVPARGELEGETLPPTGGPGLRHWQEATISRPGLDERGNIFFAAVEMTRMPMVLTDPNLPDNPIVFANRAFQDLTGYAEAEIIGRNCRFLQGAQTDREKVSELREGIAQGHAVSVELLNYKRDGTPFWNGVYLAPVHDDSGRLIYFFASQLDVTRRRTSEQAFRQAQKMESIGQLTAGLAHDFNNLLLVAAGNLEILRARLNDRNLQRYADRMGQALERGARLTKQLLAFARKTHLDPRPVNLTALVNDFGDMLESTVGNRVELQFNLRRRLPSTLVDPVHLEMALLNVVINARDAMPSGGAMTISTSVMPSEDGASETGFLVLGVTDEGSGMPAHIRERATEPFFTTKGVGKGTGLGLAMVQGFVQQSRGRLEIESEEGRGTTIRMLFPAAPSQVEAIAPSARPRQTEAQKARSGETILIVDDSEDVLTLAMEHLGILGYRILSARSADEALDLLDHPENQSIDLLFTDILMPGSVNGIVLAEQVRRRVPGVAVLFTTGYNEDLVAEAPRTASMDVLGKPYLRAELTDRVRAALDQRSVPVVARPPREDRGPRHEA</sequence>
<name>A0ABV6IWU9_9PROT</name>
<gene>
    <name evidence="10" type="ORF">ACFFIC_21460</name>
</gene>
<dbReference type="InterPro" id="IPR035965">
    <property type="entry name" value="PAS-like_dom_sf"/>
</dbReference>
<dbReference type="PANTHER" id="PTHR43065">
    <property type="entry name" value="SENSOR HISTIDINE KINASE"/>
    <property type="match status" value="1"/>
</dbReference>
<dbReference type="SUPFAM" id="SSF52172">
    <property type="entry name" value="CheY-like"/>
    <property type="match status" value="1"/>
</dbReference>
<dbReference type="Gene3D" id="3.30.565.10">
    <property type="entry name" value="Histidine kinase-like ATPase, C-terminal domain"/>
    <property type="match status" value="1"/>
</dbReference>
<evidence type="ECO:0000256" key="4">
    <source>
        <dbReference type="PROSITE-ProRule" id="PRU00169"/>
    </source>
</evidence>
<feature type="compositionally biased region" description="Low complexity" evidence="5">
    <location>
        <begin position="21"/>
        <end position="30"/>
    </location>
</feature>
<dbReference type="InterPro" id="IPR001610">
    <property type="entry name" value="PAC"/>
</dbReference>
<dbReference type="RefSeq" id="WP_377054169.1">
    <property type="nucleotide sequence ID" value="NZ_JBHLVZ010000076.1"/>
</dbReference>
<dbReference type="Pfam" id="PF02518">
    <property type="entry name" value="HATPase_c"/>
    <property type="match status" value="1"/>
</dbReference>
<dbReference type="SMART" id="SM00448">
    <property type="entry name" value="REC"/>
    <property type="match status" value="1"/>
</dbReference>
<feature type="modified residue" description="4-aspartylphosphate" evidence="4">
    <location>
        <position position="499"/>
    </location>
</feature>
<dbReference type="Proteomes" id="UP001589789">
    <property type="component" value="Unassembled WGS sequence"/>
</dbReference>
<evidence type="ECO:0000259" key="8">
    <source>
        <dbReference type="PROSITE" id="PS50112"/>
    </source>
</evidence>
<feature type="region of interest" description="Disordered" evidence="5">
    <location>
        <begin position="567"/>
        <end position="586"/>
    </location>
</feature>
<dbReference type="InterPro" id="IPR001789">
    <property type="entry name" value="Sig_transdc_resp-reg_receiver"/>
</dbReference>
<dbReference type="InterPro" id="IPR011006">
    <property type="entry name" value="CheY-like_superfamily"/>
</dbReference>
<reference evidence="10 11" key="1">
    <citation type="submission" date="2024-09" db="EMBL/GenBank/DDBJ databases">
        <authorList>
            <person name="Sun Q."/>
            <person name="Mori K."/>
        </authorList>
    </citation>
    <scope>NUCLEOTIDE SEQUENCE [LARGE SCALE GENOMIC DNA]</scope>
    <source>
        <strain evidence="10 11">CCM 7468</strain>
    </source>
</reference>
<dbReference type="InterPro" id="IPR000014">
    <property type="entry name" value="PAS"/>
</dbReference>
<dbReference type="SMART" id="SM00086">
    <property type="entry name" value="PAC"/>
    <property type="match status" value="1"/>
</dbReference>
<dbReference type="PRINTS" id="PR00344">
    <property type="entry name" value="BCTRLSENSOR"/>
</dbReference>